<dbReference type="Proteomes" id="UP000799118">
    <property type="component" value="Unassembled WGS sequence"/>
</dbReference>
<reference evidence="5" key="1">
    <citation type="journal article" date="2019" name="Environ. Microbiol.">
        <title>Fungal ecological strategies reflected in gene transcription - a case study of two litter decomposers.</title>
        <authorList>
            <person name="Barbi F."/>
            <person name="Kohler A."/>
            <person name="Barry K."/>
            <person name="Baskaran P."/>
            <person name="Daum C."/>
            <person name="Fauchery L."/>
            <person name="Ihrmark K."/>
            <person name="Kuo A."/>
            <person name="LaButti K."/>
            <person name="Lipzen A."/>
            <person name="Morin E."/>
            <person name="Grigoriev I.V."/>
            <person name="Henrissat B."/>
            <person name="Lindahl B."/>
            <person name="Martin F."/>
        </authorList>
    </citation>
    <scope>NUCLEOTIDE SEQUENCE</scope>
    <source>
        <strain evidence="5">JB14</strain>
    </source>
</reference>
<dbReference type="InterPro" id="IPR020575">
    <property type="entry name" value="Hsp90_N"/>
</dbReference>
<feature type="non-terminal residue" evidence="5">
    <location>
        <position position="1"/>
    </location>
</feature>
<dbReference type="PANTHER" id="PTHR11528">
    <property type="entry name" value="HEAT SHOCK PROTEIN 90 FAMILY MEMBER"/>
    <property type="match status" value="1"/>
</dbReference>
<accession>A0A6A4GP26</accession>
<dbReference type="GO" id="GO:0005524">
    <property type="term" value="F:ATP binding"/>
    <property type="evidence" value="ECO:0007669"/>
    <property type="project" value="UniProtKB-KW"/>
</dbReference>
<evidence type="ECO:0000256" key="3">
    <source>
        <dbReference type="ARBA" id="ARBA00022840"/>
    </source>
</evidence>
<dbReference type="GO" id="GO:0140662">
    <property type="term" value="F:ATP-dependent protein folding chaperone"/>
    <property type="evidence" value="ECO:0007669"/>
    <property type="project" value="InterPro"/>
</dbReference>
<dbReference type="EMBL" id="ML769831">
    <property type="protein sequence ID" value="KAE9386997.1"/>
    <property type="molecule type" value="Genomic_DNA"/>
</dbReference>
<evidence type="ECO:0000313" key="5">
    <source>
        <dbReference type="EMBL" id="KAE9386997.1"/>
    </source>
</evidence>
<dbReference type="Gene3D" id="3.30.565.10">
    <property type="entry name" value="Histidine kinase-like ATPase, C-terminal domain"/>
    <property type="match status" value="1"/>
</dbReference>
<keyword evidence="2" id="KW-0547">Nucleotide-binding</keyword>
<dbReference type="PRINTS" id="PR00775">
    <property type="entry name" value="HEATSHOCK90"/>
</dbReference>
<evidence type="ECO:0000313" key="6">
    <source>
        <dbReference type="Proteomes" id="UP000799118"/>
    </source>
</evidence>
<organism evidence="5 6">
    <name type="scientific">Gymnopus androsaceus JB14</name>
    <dbReference type="NCBI Taxonomy" id="1447944"/>
    <lineage>
        <taxon>Eukaryota</taxon>
        <taxon>Fungi</taxon>
        <taxon>Dikarya</taxon>
        <taxon>Basidiomycota</taxon>
        <taxon>Agaricomycotina</taxon>
        <taxon>Agaricomycetes</taxon>
        <taxon>Agaricomycetidae</taxon>
        <taxon>Agaricales</taxon>
        <taxon>Marasmiineae</taxon>
        <taxon>Omphalotaceae</taxon>
        <taxon>Gymnopus</taxon>
    </lineage>
</organism>
<protein>
    <submittedName>
        <fullName evidence="5">Uncharacterized protein</fullName>
    </submittedName>
</protein>
<evidence type="ECO:0000256" key="4">
    <source>
        <dbReference type="ARBA" id="ARBA00023186"/>
    </source>
</evidence>
<keyword evidence="6" id="KW-1185">Reference proteome</keyword>
<dbReference type="InterPro" id="IPR036890">
    <property type="entry name" value="HATPase_C_sf"/>
</dbReference>
<keyword evidence="4" id="KW-0143">Chaperone</keyword>
<dbReference type="InterPro" id="IPR001404">
    <property type="entry name" value="Hsp90_fam"/>
</dbReference>
<dbReference type="GO" id="GO:0051082">
    <property type="term" value="F:unfolded protein binding"/>
    <property type="evidence" value="ECO:0007669"/>
    <property type="project" value="InterPro"/>
</dbReference>
<comment type="similarity">
    <text evidence="1">Belongs to the heat shock protein 90 family.</text>
</comment>
<sequence>NDPFVLKTGNDLVIHFVPNKEAKVLSITDTGIGTVKADMVNNLGTIAKSGTKGFMEVLSSGADISVTGQFGASFYSAYLVAKHVQVISKHNNDKQYIWESAAGGTFTITQDTVNIPLAAVPRSDFTSRKTSSNTSRRRSRT</sequence>
<dbReference type="GO" id="GO:0016887">
    <property type="term" value="F:ATP hydrolysis activity"/>
    <property type="evidence" value="ECO:0007669"/>
    <property type="project" value="InterPro"/>
</dbReference>
<dbReference type="AlphaFoldDB" id="A0A6A4GP26"/>
<dbReference type="SUPFAM" id="SSF55874">
    <property type="entry name" value="ATPase domain of HSP90 chaperone/DNA topoisomerase II/histidine kinase"/>
    <property type="match status" value="1"/>
</dbReference>
<proteinExistence type="inferred from homology"/>
<evidence type="ECO:0000256" key="1">
    <source>
        <dbReference type="ARBA" id="ARBA00008239"/>
    </source>
</evidence>
<evidence type="ECO:0000256" key="2">
    <source>
        <dbReference type="ARBA" id="ARBA00022741"/>
    </source>
</evidence>
<keyword evidence="3" id="KW-0067">ATP-binding</keyword>
<dbReference type="OrthoDB" id="28737at2759"/>
<name>A0A6A4GP26_9AGAR</name>
<gene>
    <name evidence="5" type="ORF">BT96DRAFT_1081694</name>
</gene>